<accession>A0A1J5SKI0</accession>
<dbReference type="EMBL" id="MLJW01000029">
    <property type="protein sequence ID" value="OIR08985.1"/>
    <property type="molecule type" value="Genomic_DNA"/>
</dbReference>
<dbReference type="AlphaFoldDB" id="A0A1J5SKI0"/>
<proteinExistence type="predicted"/>
<name>A0A1J5SKI0_9ZZZZ</name>
<evidence type="ECO:0000313" key="1">
    <source>
        <dbReference type="EMBL" id="OIR08985.1"/>
    </source>
</evidence>
<reference evidence="1" key="1">
    <citation type="submission" date="2016-10" db="EMBL/GenBank/DDBJ databases">
        <title>Sequence of Gallionella enrichment culture.</title>
        <authorList>
            <person name="Poehlein A."/>
            <person name="Muehling M."/>
            <person name="Daniel R."/>
        </authorList>
    </citation>
    <scope>NUCLEOTIDE SEQUENCE</scope>
</reference>
<sequence>MKKVKIKLNMNQLNLKQIGNTTQELRQKIRAEIEKLDSEEKHSEPLISAWADLLTSTDSIHSEFQAWETEANALFQAAENLQFGNINLLEAYIRSNPSSAGAIALLLFVVRNKFKSDSASERAKSPRKKKNKIAAFELWRAWQENPDAYKNKQAFVNRVVNNAKPGDVPISSNTARSWFDEFRVKETSSPIWEKIHGKSYPVNESNARLELKSMKK</sequence>
<gene>
    <name evidence="1" type="ORF">GALL_89800</name>
</gene>
<organism evidence="1">
    <name type="scientific">mine drainage metagenome</name>
    <dbReference type="NCBI Taxonomy" id="410659"/>
    <lineage>
        <taxon>unclassified sequences</taxon>
        <taxon>metagenomes</taxon>
        <taxon>ecological metagenomes</taxon>
    </lineage>
</organism>
<comment type="caution">
    <text evidence="1">The sequence shown here is derived from an EMBL/GenBank/DDBJ whole genome shotgun (WGS) entry which is preliminary data.</text>
</comment>
<protein>
    <submittedName>
        <fullName evidence="1">Uncharacterized protein</fullName>
    </submittedName>
</protein>